<evidence type="ECO:0000256" key="1">
    <source>
        <dbReference type="SAM" id="Phobius"/>
    </source>
</evidence>
<keyword evidence="1" id="KW-0812">Transmembrane</keyword>
<dbReference type="Proteomes" id="UP000184423">
    <property type="component" value="Unassembled WGS sequence"/>
</dbReference>
<proteinExistence type="predicted"/>
<dbReference type="AlphaFoldDB" id="A0A1M4UL55"/>
<protein>
    <submittedName>
        <fullName evidence="2">Uncharacterized protein</fullName>
    </submittedName>
</protein>
<keyword evidence="3" id="KW-1185">Reference proteome</keyword>
<keyword evidence="1" id="KW-0472">Membrane</keyword>
<keyword evidence="1" id="KW-1133">Transmembrane helix</keyword>
<dbReference type="RefSeq" id="WP_073247932.1">
    <property type="nucleotide sequence ID" value="NZ_FQVG01000008.1"/>
</dbReference>
<sequence>MKYFKVFVITTIIAVTVLSILYLNKIAKRVQEYTFAGGDSFNIVLYTTSDNRFSDGSIKELLDYIETSQNGLGVKFINLGYVGDKKTLERKIDSITKGNGRHIILEICVNDKMVNKDTILLRVEKNENYDSNINYANKIRDILNKDRVNILGESKCYVQEFGDKALRVEISSKNTINDAKKLIDKVMYAIYKTITDGEI</sequence>
<feature type="transmembrane region" description="Helical" evidence="1">
    <location>
        <begin position="6"/>
        <end position="23"/>
    </location>
</feature>
<gene>
    <name evidence="2" type="ORF">SAMN02746091_00681</name>
</gene>
<name>A0A1M4UL55_9CLOT</name>
<accession>A0A1M4UL55</accession>
<reference evidence="3" key="1">
    <citation type="submission" date="2016-11" db="EMBL/GenBank/DDBJ databases">
        <authorList>
            <person name="Varghese N."/>
            <person name="Submissions S."/>
        </authorList>
    </citation>
    <scope>NUCLEOTIDE SEQUENCE [LARGE SCALE GENOMIC DNA]</scope>
    <source>
        <strain evidence="3">DSM 10124</strain>
    </source>
</reference>
<evidence type="ECO:0000313" key="3">
    <source>
        <dbReference type="Proteomes" id="UP000184423"/>
    </source>
</evidence>
<organism evidence="2 3">
    <name type="scientific">Caloramator proteoclasticus DSM 10124</name>
    <dbReference type="NCBI Taxonomy" id="1121262"/>
    <lineage>
        <taxon>Bacteria</taxon>
        <taxon>Bacillati</taxon>
        <taxon>Bacillota</taxon>
        <taxon>Clostridia</taxon>
        <taxon>Eubacteriales</taxon>
        <taxon>Clostridiaceae</taxon>
        <taxon>Caloramator</taxon>
    </lineage>
</organism>
<evidence type="ECO:0000313" key="2">
    <source>
        <dbReference type="EMBL" id="SHE57407.1"/>
    </source>
</evidence>
<dbReference type="EMBL" id="FQVG01000008">
    <property type="protein sequence ID" value="SHE57407.1"/>
    <property type="molecule type" value="Genomic_DNA"/>
</dbReference>